<keyword evidence="4" id="KW-0808">Transferase</keyword>
<comment type="catalytic activity">
    <reaction evidence="1">
        <text>ATP + protein L-histidine = ADP + protein N-phospho-L-histidine.</text>
        <dbReference type="EC" id="2.7.13.3"/>
    </reaction>
</comment>
<dbReference type="SUPFAM" id="SSF52540">
    <property type="entry name" value="P-loop containing nucleoside triphosphate hydrolases"/>
    <property type="match status" value="1"/>
</dbReference>
<dbReference type="InterPro" id="IPR008271">
    <property type="entry name" value="Ser/Thr_kinase_AS"/>
</dbReference>
<dbReference type="Gene3D" id="1.10.510.10">
    <property type="entry name" value="Transferase(Phosphotransferase) domain 1"/>
    <property type="match status" value="1"/>
</dbReference>
<dbReference type="SUPFAM" id="SSF47384">
    <property type="entry name" value="Homodimeric domain of signal transducing histidine kinase"/>
    <property type="match status" value="1"/>
</dbReference>
<dbReference type="Gene3D" id="3.30.450.40">
    <property type="match status" value="1"/>
</dbReference>
<dbReference type="SUPFAM" id="SSF55874">
    <property type="entry name" value="ATPase domain of HSP90 chaperone/DNA topoisomerase II/histidine kinase"/>
    <property type="match status" value="1"/>
</dbReference>
<evidence type="ECO:0000313" key="9">
    <source>
        <dbReference type="EMBL" id="MBD2318872.1"/>
    </source>
</evidence>
<evidence type="ECO:0000256" key="3">
    <source>
        <dbReference type="ARBA" id="ARBA00022553"/>
    </source>
</evidence>
<dbReference type="InterPro" id="IPR029016">
    <property type="entry name" value="GAF-like_dom_sf"/>
</dbReference>
<comment type="caution">
    <text evidence="9">The sequence shown here is derived from an EMBL/GenBank/DDBJ whole genome shotgun (WGS) entry which is preliminary data.</text>
</comment>
<evidence type="ECO:0000256" key="1">
    <source>
        <dbReference type="ARBA" id="ARBA00000085"/>
    </source>
</evidence>
<dbReference type="Gene3D" id="3.40.50.300">
    <property type="entry name" value="P-loop containing nucleotide triphosphate hydrolases"/>
    <property type="match status" value="1"/>
</dbReference>
<dbReference type="EC" id="2.7.13.3" evidence="2"/>
<dbReference type="PROSITE" id="PS50011">
    <property type="entry name" value="PROTEIN_KINASE_DOM"/>
    <property type="match status" value="1"/>
</dbReference>
<feature type="domain" description="Protein kinase" evidence="7">
    <location>
        <begin position="18"/>
        <end position="280"/>
    </location>
</feature>
<keyword evidence="3" id="KW-0597">Phosphoprotein</keyword>
<evidence type="ECO:0000259" key="8">
    <source>
        <dbReference type="PROSITE" id="PS50109"/>
    </source>
</evidence>
<dbReference type="InterPro" id="IPR003018">
    <property type="entry name" value="GAF"/>
</dbReference>
<dbReference type="CDD" id="cd14014">
    <property type="entry name" value="STKc_PknB_like"/>
    <property type="match status" value="1"/>
</dbReference>
<evidence type="ECO:0000259" key="7">
    <source>
        <dbReference type="PROSITE" id="PS50011"/>
    </source>
</evidence>
<dbReference type="Pfam" id="PF01590">
    <property type="entry name" value="GAF"/>
    <property type="match status" value="1"/>
</dbReference>
<gene>
    <name evidence="9" type="ORF">H6G05_18710</name>
</gene>
<evidence type="ECO:0000256" key="2">
    <source>
        <dbReference type="ARBA" id="ARBA00012438"/>
    </source>
</evidence>
<dbReference type="SUPFAM" id="SSF55781">
    <property type="entry name" value="GAF domain-like"/>
    <property type="match status" value="1"/>
</dbReference>
<evidence type="ECO:0000256" key="5">
    <source>
        <dbReference type="ARBA" id="ARBA00023012"/>
    </source>
</evidence>
<dbReference type="Proteomes" id="UP000618445">
    <property type="component" value="Unassembled WGS sequence"/>
</dbReference>
<dbReference type="InterPro" id="IPR003594">
    <property type="entry name" value="HATPase_dom"/>
</dbReference>
<feature type="coiled-coil region" evidence="6">
    <location>
        <begin position="1505"/>
        <end position="1532"/>
    </location>
</feature>
<dbReference type="Pfam" id="PF13191">
    <property type="entry name" value="AAA_16"/>
    <property type="match status" value="1"/>
</dbReference>
<dbReference type="InterPro" id="IPR000719">
    <property type="entry name" value="Prot_kinase_dom"/>
</dbReference>
<dbReference type="SUPFAM" id="SSF56112">
    <property type="entry name" value="Protein kinase-like (PK-like)"/>
    <property type="match status" value="1"/>
</dbReference>
<reference evidence="9 10" key="1">
    <citation type="journal article" date="2020" name="ISME J.">
        <title>Comparative genomics reveals insights into cyanobacterial evolution and habitat adaptation.</title>
        <authorList>
            <person name="Chen M.Y."/>
            <person name="Teng W.K."/>
            <person name="Zhao L."/>
            <person name="Hu C.X."/>
            <person name="Zhou Y.K."/>
            <person name="Han B.P."/>
            <person name="Song L.R."/>
            <person name="Shu W.S."/>
        </authorList>
    </citation>
    <scope>NUCLEOTIDE SEQUENCE [LARGE SCALE GENOMIC DNA]</scope>
    <source>
        <strain evidence="9 10">FACHB-1050</strain>
    </source>
</reference>
<sequence>MNPQNMNSSDRFPRIDGYLLTEELHTSAKTLVYRGIQLKDTLPVVLKLMRSDRPSMQDLLHLRNHYTITKNLDLAGIVPPLSLESYGNGFVLVMPDDRSTALSEYIALHSLNLADCLAIAIQLAEILHDLHQQRVIHKDIKPANILLHPESKQIKLIDFSLASLLPKETAEIVSPNVLEGTLAYISPEQTGRMNRGIDYRTDFYALGVTLFELFSGQLPFPSDDPLELLHCHIAKPAPLVCELKPEIPLAIAQIIFKLMAKNAEDRYQSALGLRYDLEFLLNQFNATGTISSLEIATRDRSDRFTIPEKLYGREAEVSALLAAFECVSSSSSAAEMMLVAGFSGVGKTAVVNEVHKPIVKQRGYFIKGKFDQFNRNIPFSGFVQAFRDLIGQLLHESDRQLAHWKTKILEAVGENGQVAIKVIPELELIIGHQPAALELSASAAQNRFNNLFQKFIQVFTTSQPLTIFLDDLQWADSASLSLLQLLMQDVGHLLILGAYRDNEVSLAHPFMLTVNSLKQAGIKIETIALQPLSQADINQLVADTLSCDRAYAKPLTDLVYLKTQGNPFFTTQFLKSLHQEGFIQFHVVDESSQGGWQCDLSQIKLQSLTDDVVAFMAQQLQKLPQNTQAMLKLAACIGSQFDLQTLAIVSERSPIETAAALWRALAEGLIVPLNQIYKFFQMDSEVVQENPSGFQIDDSSSCSYRFLHDRVQQAAYSLIPDSQKEVVHLNIGRLLLARTPHSDRELPQFQIVNQLNRGISLISDSGEREELAYLNWRAGAKARSATAYEAAMSYLDVGLQLLSAQSWQNQYALSLGLHQLTVEVAYLAHKYDRMAMVMAIGLQNARNHLDRAKFYEIQILALVAQNQVRAAVDYARKILSIFGVRFPKNLSKLRTILGFLATLYRMAGKSPQDLLKLPAMSDPYKLTACNLLNAMGAASASGMPEILPFMTFIGLFLYLRYGNIPKSSMAYTIYGYLLCERLGRIDQGYAIGKAAIALCHQTSSRAALAPTLFLWQRFIAYRKEPLRDLSPILLEAYQVSLEVGDIEYAAYSLCVYFTQAYWTGQNLMDLQRDAIASRADLQKLKQRAMTDVFALNCQGLENLITETEDVCQLVGQFFDETAIASKDRQLQVQNSFRKLHLAFLFDQPRLALEQIAIIEARLESIDGTFIKTLLYFYDALVRLALYPNLGKAEQREALTKVKTDIKLLAKLAKSAPMNYQHKLLLVEAENLRVLGKPNQAGELYDRAIAGAKENDYTQEEALANELAAKFYLDLGRDKIAQVYMVEAYYCYIRWGATAKVNDLATRYPKLLASIRQNAPVPDFLAKSSSHTTSGVLATLDLATILNASQSISSEIELDKLLGKLLNIAIVNAGAEKCVLLLQVEEELQIAALGTSGQQPQILSTPISLELSQDVARSLVNWVKRSLEPLVLADARENKQFASDRYIIQHQPKSILCTPILKQGKLLGVLYLENNLTVGAFTSDRLEVLNLICSQATISIENAQLYQTLEQKVEERTQELSQTLADLQTAQAELIQSEKMAALGQLTASIAHEINTPLGVIRAAASSIISAFQSSLQKFPELIQSLSPQQQAVFLKLVNTSLQNQQTLSTKEERKLRRQIEAFLESQGIVNSENIAMQLTLMQTGDDLPVYESIMQVDNSAEILEVAYNMVLQYQFTNNIQQEVDRAAKIVFALKTYSHRSESGEKSLTQISDGIEIALTLYQSRLKQGIEVIRKYEPVPDIICDPDALTQVWVNLIDNAIYAIGKAGTLEIAIATQAGQVMVEITNSGTKIPDEIMPRLFEPFFTTKPRGEGSGLGLDIVRQIVQKHDGEIQVQSQSGRTTFAVMIPLSRSMGVADVK</sequence>
<dbReference type="InterPro" id="IPR011009">
    <property type="entry name" value="Kinase-like_dom_sf"/>
</dbReference>
<dbReference type="SMART" id="SM00220">
    <property type="entry name" value="S_TKc"/>
    <property type="match status" value="1"/>
</dbReference>
<dbReference type="InterPro" id="IPR036890">
    <property type="entry name" value="HATPase_C_sf"/>
</dbReference>
<keyword evidence="4" id="KW-0418">Kinase</keyword>
<dbReference type="InterPro" id="IPR027417">
    <property type="entry name" value="P-loop_NTPase"/>
</dbReference>
<dbReference type="EMBL" id="JACJQY010000036">
    <property type="protein sequence ID" value="MBD2318872.1"/>
    <property type="molecule type" value="Genomic_DNA"/>
</dbReference>
<dbReference type="InterPro" id="IPR004358">
    <property type="entry name" value="Sig_transdc_His_kin-like_C"/>
</dbReference>
<dbReference type="SMART" id="SM00387">
    <property type="entry name" value="HATPase_c"/>
    <property type="match status" value="1"/>
</dbReference>
<dbReference type="InterPro" id="IPR041664">
    <property type="entry name" value="AAA_16"/>
</dbReference>
<dbReference type="Pfam" id="PF02518">
    <property type="entry name" value="HATPase_c"/>
    <property type="match status" value="1"/>
</dbReference>
<dbReference type="RefSeq" id="WP_190580264.1">
    <property type="nucleotide sequence ID" value="NZ_CAWPQU010000030.1"/>
</dbReference>
<keyword evidence="6" id="KW-0175">Coiled coil</keyword>
<dbReference type="InterPro" id="IPR053159">
    <property type="entry name" value="Hybrid_Histidine_Kinase"/>
</dbReference>
<dbReference type="CDD" id="cd00082">
    <property type="entry name" value="HisKA"/>
    <property type="match status" value="1"/>
</dbReference>
<protein>
    <recommendedName>
        <fullName evidence="2">histidine kinase</fullName>
        <ecNumber evidence="2">2.7.13.3</ecNumber>
    </recommendedName>
</protein>
<dbReference type="Gene3D" id="1.10.287.130">
    <property type="match status" value="1"/>
</dbReference>
<dbReference type="Gene3D" id="3.30.565.10">
    <property type="entry name" value="Histidine kinase-like ATPase, C-terminal domain"/>
    <property type="match status" value="1"/>
</dbReference>
<dbReference type="InterPro" id="IPR005467">
    <property type="entry name" value="His_kinase_dom"/>
</dbReference>
<dbReference type="Pfam" id="PF00069">
    <property type="entry name" value="Pkinase"/>
    <property type="match status" value="1"/>
</dbReference>
<evidence type="ECO:0000256" key="4">
    <source>
        <dbReference type="ARBA" id="ARBA00022777"/>
    </source>
</evidence>
<dbReference type="PANTHER" id="PTHR43642:SF1">
    <property type="entry name" value="HYBRID SIGNAL TRANSDUCTION HISTIDINE KINASE G"/>
    <property type="match status" value="1"/>
</dbReference>
<keyword evidence="10" id="KW-1185">Reference proteome</keyword>
<feature type="domain" description="Histidine kinase" evidence="8">
    <location>
        <begin position="1548"/>
        <end position="1850"/>
    </location>
</feature>
<keyword evidence="5" id="KW-0902">Two-component regulatory system</keyword>
<dbReference type="InterPro" id="IPR003661">
    <property type="entry name" value="HisK_dim/P_dom"/>
</dbReference>
<evidence type="ECO:0000313" key="10">
    <source>
        <dbReference type="Proteomes" id="UP000618445"/>
    </source>
</evidence>
<evidence type="ECO:0000256" key="6">
    <source>
        <dbReference type="SAM" id="Coils"/>
    </source>
</evidence>
<dbReference type="PROSITE" id="PS00108">
    <property type="entry name" value="PROTEIN_KINASE_ST"/>
    <property type="match status" value="1"/>
</dbReference>
<dbReference type="PROSITE" id="PS50109">
    <property type="entry name" value="HIS_KIN"/>
    <property type="match status" value="1"/>
</dbReference>
<dbReference type="PANTHER" id="PTHR43642">
    <property type="entry name" value="HYBRID SIGNAL TRANSDUCTION HISTIDINE KINASE G"/>
    <property type="match status" value="1"/>
</dbReference>
<proteinExistence type="predicted"/>
<organism evidence="9 10">
    <name type="scientific">Phormidium tenue FACHB-1050</name>
    <dbReference type="NCBI Taxonomy" id="2692857"/>
    <lineage>
        <taxon>Bacteria</taxon>
        <taxon>Bacillati</taxon>
        <taxon>Cyanobacteriota</taxon>
        <taxon>Cyanophyceae</taxon>
        <taxon>Oscillatoriophycideae</taxon>
        <taxon>Oscillatoriales</taxon>
        <taxon>Oscillatoriaceae</taxon>
        <taxon>Phormidium</taxon>
    </lineage>
</organism>
<dbReference type="InterPro" id="IPR036097">
    <property type="entry name" value="HisK_dim/P_sf"/>
</dbReference>
<dbReference type="SMART" id="SM00065">
    <property type="entry name" value="GAF"/>
    <property type="match status" value="1"/>
</dbReference>
<name>A0ABR8CGQ3_9CYAN</name>
<dbReference type="PRINTS" id="PR00344">
    <property type="entry name" value="BCTRLSENSOR"/>
</dbReference>
<accession>A0ABR8CGQ3</accession>